<evidence type="ECO:0000256" key="1">
    <source>
        <dbReference type="ARBA" id="ARBA00006594"/>
    </source>
</evidence>
<evidence type="ECO:0000256" key="5">
    <source>
        <dbReference type="ARBA" id="ARBA00022691"/>
    </source>
</evidence>
<accession>A0A415IWS8</accession>
<keyword evidence="6" id="KW-0680">Restriction system</keyword>
<name>A0A415IWS8_9BACT</name>
<protein>
    <recommendedName>
        <fullName evidence="2">site-specific DNA-methyltransferase (adenine-specific)</fullName>
        <ecNumber evidence="2">2.1.1.72</ecNumber>
    </recommendedName>
</protein>
<dbReference type="InterPro" id="IPR044946">
    <property type="entry name" value="Restrct_endonuc_typeI_TRD_sf"/>
</dbReference>
<dbReference type="Gene3D" id="3.30.565.10">
    <property type="entry name" value="Histidine kinase-like ATPase, C-terminal domain"/>
    <property type="match status" value="1"/>
</dbReference>
<keyword evidence="3" id="KW-0489">Methyltransferase</keyword>
<evidence type="ECO:0000259" key="9">
    <source>
        <dbReference type="Pfam" id="PF02384"/>
    </source>
</evidence>
<evidence type="ECO:0000313" key="10">
    <source>
        <dbReference type="EMBL" id="RHL12070.1"/>
    </source>
</evidence>
<comment type="similarity">
    <text evidence="1">Belongs to the N(4)/N(6)-methyltransferase family.</text>
</comment>
<dbReference type="EC" id="2.1.1.72" evidence="2"/>
<dbReference type="InterPro" id="IPR003356">
    <property type="entry name" value="DNA_methylase_A-5"/>
</dbReference>
<feature type="domain" description="DNA methylase adenine-specific" evidence="9">
    <location>
        <begin position="113"/>
        <end position="375"/>
    </location>
</feature>
<dbReference type="Proteomes" id="UP000284916">
    <property type="component" value="Unassembled WGS sequence"/>
</dbReference>
<comment type="caution">
    <text evidence="10">The sequence shown here is derived from an EMBL/GenBank/DDBJ whole genome shotgun (WGS) entry which is preliminary data.</text>
</comment>
<comment type="catalytic activity">
    <reaction evidence="8">
        <text>a 2'-deoxyadenosine in DNA + S-adenosyl-L-methionine = an N(6)-methyl-2'-deoxyadenosine in DNA + S-adenosyl-L-homocysteine + H(+)</text>
        <dbReference type="Rhea" id="RHEA:15197"/>
        <dbReference type="Rhea" id="RHEA-COMP:12418"/>
        <dbReference type="Rhea" id="RHEA-COMP:12419"/>
        <dbReference type="ChEBI" id="CHEBI:15378"/>
        <dbReference type="ChEBI" id="CHEBI:57856"/>
        <dbReference type="ChEBI" id="CHEBI:59789"/>
        <dbReference type="ChEBI" id="CHEBI:90615"/>
        <dbReference type="ChEBI" id="CHEBI:90616"/>
        <dbReference type="EC" id="2.1.1.72"/>
    </reaction>
</comment>
<dbReference type="GO" id="GO:0009307">
    <property type="term" value="P:DNA restriction-modification system"/>
    <property type="evidence" value="ECO:0007669"/>
    <property type="project" value="UniProtKB-KW"/>
</dbReference>
<dbReference type="RefSeq" id="WP_032945671.1">
    <property type="nucleotide sequence ID" value="NZ_QROD01000027.1"/>
</dbReference>
<dbReference type="GO" id="GO:0003677">
    <property type="term" value="F:DNA binding"/>
    <property type="evidence" value="ECO:0007669"/>
    <property type="project" value="UniProtKB-KW"/>
</dbReference>
<evidence type="ECO:0000256" key="2">
    <source>
        <dbReference type="ARBA" id="ARBA00011900"/>
    </source>
</evidence>
<keyword evidence="7" id="KW-0238">DNA-binding</keyword>
<dbReference type="Gene3D" id="3.40.50.150">
    <property type="entry name" value="Vaccinia Virus protein VP39"/>
    <property type="match status" value="1"/>
</dbReference>
<keyword evidence="4" id="KW-0808">Transferase</keyword>
<dbReference type="PANTHER" id="PTHR42933">
    <property type="entry name" value="SLR6095 PROTEIN"/>
    <property type="match status" value="1"/>
</dbReference>
<evidence type="ECO:0000256" key="4">
    <source>
        <dbReference type="ARBA" id="ARBA00022679"/>
    </source>
</evidence>
<reference evidence="10 11" key="1">
    <citation type="submission" date="2018-08" db="EMBL/GenBank/DDBJ databases">
        <title>A genome reference for cultivated species of the human gut microbiota.</title>
        <authorList>
            <person name="Zou Y."/>
            <person name="Xue W."/>
            <person name="Luo G."/>
        </authorList>
    </citation>
    <scope>NUCLEOTIDE SEQUENCE [LARGE SCALE GENOMIC DNA]</scope>
    <source>
        <strain evidence="10 11">AF39-11</strain>
    </source>
</reference>
<dbReference type="EMBL" id="QROI01000028">
    <property type="protein sequence ID" value="RHL12070.1"/>
    <property type="molecule type" value="Genomic_DNA"/>
</dbReference>
<proteinExistence type="inferred from homology"/>
<sequence>MMNVKEAIRNNLMVELDKCLSSLIRYDVDSLMPLFYVLCAHHEGHLVSIVGEGKSLFHGKMHIQPIEIVDGYESPLLKEIRNSVNPSFFEGQSAEAVFQFYSMCNEYINEFYQDIIEHIISVYTSNAGKYSGVSVTTQEIAQLMGYFITDCAPRRVYDPCAGLCSFAILPELSKIEFVCSELSNRTKVIADIRLNAAGKQLEINQEDCTFNWRGNSNCDCLASELPFGLRLNDRSLDERRPLLLEDFVIGKFIESESLSSAVLLVSASTCIRGNNKHIRKTLCEKNYVDAVIKLPRGVLSYTGVDSVILVLKKHRYTKDIKFVYADDCIISDGRNKKLNYQAVIERLEKTEGNQIGVVRVEETYSHDFSLDPVYYLHNMIEVQSGQTLVKFRDMTTQIRGERRFDDVTGRVLLSEHLCASITEFHTRSIDINSIELVNPDRYVKVSNKCVILNMTADKFYYKNDNDPLFVSPNFSCFEVNENICLPEYLIHVLLDNKRIRETYSQGIISRVNYNELYLPIYTNLRSQRLIVERIYRQEQNELKKKLEKLQVLSGKSSDLIHNLGITFTKMSAAIAVLRKENATSTQIDSPVNVLNDNIQFALRQINCTGTDFSHVKPELEKVNLYKTVSNYIMAWKNFGYKSFDVAPIKLNVSEDTMVEIDKDLFFTMLDCIFINAHQHGFNKRYNSHNKVIIDLQGVYADNNKYVMIGISNNGNPLTDGYSIKDFVERGNVGLNSSQDGLGGNHVMEIAHHFGGKISIVSESEWLSFNVLLPIYLTSDDTKFIEYGGEYI</sequence>
<dbReference type="GO" id="GO:0032259">
    <property type="term" value="P:methylation"/>
    <property type="evidence" value="ECO:0007669"/>
    <property type="project" value="UniProtKB-KW"/>
</dbReference>
<dbReference type="SUPFAM" id="SSF116734">
    <property type="entry name" value="DNA methylase specificity domain"/>
    <property type="match status" value="1"/>
</dbReference>
<evidence type="ECO:0000256" key="8">
    <source>
        <dbReference type="ARBA" id="ARBA00047942"/>
    </source>
</evidence>
<dbReference type="InterPro" id="IPR036890">
    <property type="entry name" value="HATPase_C_sf"/>
</dbReference>
<dbReference type="GO" id="GO:0009007">
    <property type="term" value="F:site-specific DNA-methyltransferase (adenine-specific) activity"/>
    <property type="evidence" value="ECO:0007669"/>
    <property type="project" value="UniProtKB-EC"/>
</dbReference>
<dbReference type="InterPro" id="IPR051537">
    <property type="entry name" value="DNA_Adenine_Mtase"/>
</dbReference>
<organism evidence="10 11">
    <name type="scientific">Phocaeicola plebeius</name>
    <dbReference type="NCBI Taxonomy" id="310297"/>
    <lineage>
        <taxon>Bacteria</taxon>
        <taxon>Pseudomonadati</taxon>
        <taxon>Bacteroidota</taxon>
        <taxon>Bacteroidia</taxon>
        <taxon>Bacteroidales</taxon>
        <taxon>Bacteroidaceae</taxon>
        <taxon>Phocaeicola</taxon>
    </lineage>
</organism>
<dbReference type="AlphaFoldDB" id="A0A415IWS8"/>
<dbReference type="Pfam" id="PF02384">
    <property type="entry name" value="N6_Mtase"/>
    <property type="match status" value="1"/>
</dbReference>
<dbReference type="SUPFAM" id="SSF55874">
    <property type="entry name" value="ATPase domain of HSP90 chaperone/DNA topoisomerase II/histidine kinase"/>
    <property type="match status" value="1"/>
</dbReference>
<dbReference type="InterPro" id="IPR029063">
    <property type="entry name" value="SAM-dependent_MTases_sf"/>
</dbReference>
<dbReference type="GO" id="GO:0008170">
    <property type="term" value="F:N-methyltransferase activity"/>
    <property type="evidence" value="ECO:0007669"/>
    <property type="project" value="InterPro"/>
</dbReference>
<keyword evidence="5" id="KW-0949">S-adenosyl-L-methionine</keyword>
<evidence type="ECO:0000313" key="11">
    <source>
        <dbReference type="Proteomes" id="UP000284916"/>
    </source>
</evidence>
<dbReference type="Gene3D" id="3.90.220.20">
    <property type="entry name" value="DNA methylase specificity domains"/>
    <property type="match status" value="1"/>
</dbReference>
<evidence type="ECO:0000256" key="3">
    <source>
        <dbReference type="ARBA" id="ARBA00022603"/>
    </source>
</evidence>
<dbReference type="PANTHER" id="PTHR42933:SF3">
    <property type="entry name" value="TYPE I RESTRICTION ENZYME MJAVIII METHYLASE SUBUNIT"/>
    <property type="match status" value="1"/>
</dbReference>
<evidence type="ECO:0000256" key="6">
    <source>
        <dbReference type="ARBA" id="ARBA00022747"/>
    </source>
</evidence>
<gene>
    <name evidence="10" type="ORF">DW035_14165</name>
</gene>
<evidence type="ECO:0000256" key="7">
    <source>
        <dbReference type="ARBA" id="ARBA00023125"/>
    </source>
</evidence>
<dbReference type="SUPFAM" id="SSF53335">
    <property type="entry name" value="S-adenosyl-L-methionine-dependent methyltransferases"/>
    <property type="match status" value="1"/>
</dbReference>